<reference evidence="2" key="1">
    <citation type="submission" date="2023-05" db="EMBL/GenBank/DDBJ databases">
        <title>Nepenthes gracilis genome sequencing.</title>
        <authorList>
            <person name="Fukushima K."/>
        </authorList>
    </citation>
    <scope>NUCLEOTIDE SEQUENCE</scope>
    <source>
        <strain evidence="2">SING2019-196</strain>
    </source>
</reference>
<sequence length="141" mass="15630">MECRPRTKPLKAQVGGGSRSKLQRTSKDVLSKGAIIALAKRRPIRKTFAFPTGLQGKAKGRATLLGENNESLEMRICDVPTGVYVGSHSSKMGREQERRPFKSRQVWITLDGGLSPERHSRGTGHDDPLKEDFPPRHLTGK</sequence>
<name>A0AAD3TCZ7_NEPGR</name>
<feature type="region of interest" description="Disordered" evidence="1">
    <location>
        <begin position="1"/>
        <end position="26"/>
    </location>
</feature>
<proteinExistence type="predicted"/>
<organism evidence="2 3">
    <name type="scientific">Nepenthes gracilis</name>
    <name type="common">Slender pitcher plant</name>
    <dbReference type="NCBI Taxonomy" id="150966"/>
    <lineage>
        <taxon>Eukaryota</taxon>
        <taxon>Viridiplantae</taxon>
        <taxon>Streptophyta</taxon>
        <taxon>Embryophyta</taxon>
        <taxon>Tracheophyta</taxon>
        <taxon>Spermatophyta</taxon>
        <taxon>Magnoliopsida</taxon>
        <taxon>eudicotyledons</taxon>
        <taxon>Gunneridae</taxon>
        <taxon>Pentapetalae</taxon>
        <taxon>Caryophyllales</taxon>
        <taxon>Nepenthaceae</taxon>
        <taxon>Nepenthes</taxon>
    </lineage>
</organism>
<evidence type="ECO:0000313" key="3">
    <source>
        <dbReference type="Proteomes" id="UP001279734"/>
    </source>
</evidence>
<dbReference type="EMBL" id="BSYO01000032">
    <property type="protein sequence ID" value="GMH27280.1"/>
    <property type="molecule type" value="Genomic_DNA"/>
</dbReference>
<comment type="caution">
    <text evidence="2">The sequence shown here is derived from an EMBL/GenBank/DDBJ whole genome shotgun (WGS) entry which is preliminary data.</text>
</comment>
<feature type="region of interest" description="Disordered" evidence="1">
    <location>
        <begin position="87"/>
        <end position="141"/>
    </location>
</feature>
<accession>A0AAD3TCZ7</accession>
<evidence type="ECO:0000256" key="1">
    <source>
        <dbReference type="SAM" id="MobiDB-lite"/>
    </source>
</evidence>
<protein>
    <submittedName>
        <fullName evidence="2">Uncharacterized protein</fullName>
    </submittedName>
</protein>
<gene>
    <name evidence="2" type="ORF">Nepgr_029123</name>
</gene>
<dbReference type="AlphaFoldDB" id="A0AAD3TCZ7"/>
<dbReference type="Proteomes" id="UP001279734">
    <property type="component" value="Unassembled WGS sequence"/>
</dbReference>
<evidence type="ECO:0000313" key="2">
    <source>
        <dbReference type="EMBL" id="GMH27280.1"/>
    </source>
</evidence>
<keyword evidence="3" id="KW-1185">Reference proteome</keyword>
<feature type="compositionally biased region" description="Basic and acidic residues" evidence="1">
    <location>
        <begin position="116"/>
        <end position="135"/>
    </location>
</feature>